<evidence type="ECO:0000256" key="3">
    <source>
        <dbReference type="ARBA" id="ARBA00009045"/>
    </source>
</evidence>
<keyword evidence="13" id="KW-1185">Reference proteome</keyword>
<dbReference type="EMBL" id="MCFL01000014">
    <property type="protein sequence ID" value="ORZ36952.1"/>
    <property type="molecule type" value="Genomic_DNA"/>
</dbReference>
<keyword evidence="5 10" id="KW-0812">Transmembrane</keyword>
<organism evidence="12 13">
    <name type="scientific">Catenaria anguillulae PL171</name>
    <dbReference type="NCBI Taxonomy" id="765915"/>
    <lineage>
        <taxon>Eukaryota</taxon>
        <taxon>Fungi</taxon>
        <taxon>Fungi incertae sedis</taxon>
        <taxon>Blastocladiomycota</taxon>
        <taxon>Blastocladiomycetes</taxon>
        <taxon>Blastocladiales</taxon>
        <taxon>Catenariaceae</taxon>
        <taxon>Catenaria</taxon>
    </lineage>
</organism>
<reference evidence="12 13" key="1">
    <citation type="submission" date="2016-07" db="EMBL/GenBank/DDBJ databases">
        <title>Pervasive Adenine N6-methylation of Active Genes in Fungi.</title>
        <authorList>
            <consortium name="DOE Joint Genome Institute"/>
            <person name="Mondo S.J."/>
            <person name="Dannebaum R.O."/>
            <person name="Kuo R.C."/>
            <person name="Labutti K."/>
            <person name="Haridas S."/>
            <person name="Kuo A."/>
            <person name="Salamov A."/>
            <person name="Ahrendt S.R."/>
            <person name="Lipzen A."/>
            <person name="Sullivan W."/>
            <person name="Andreopoulos W.B."/>
            <person name="Clum A."/>
            <person name="Lindquist E."/>
            <person name="Daum C."/>
            <person name="Ramamoorthy G.K."/>
            <person name="Gryganskyi A."/>
            <person name="Culley D."/>
            <person name="Magnuson J.K."/>
            <person name="James T.Y."/>
            <person name="O'Malley M.A."/>
            <person name="Stajich J.E."/>
            <person name="Spatafora J.W."/>
            <person name="Visel A."/>
            <person name="Grigoriev I.V."/>
        </authorList>
    </citation>
    <scope>NUCLEOTIDE SEQUENCE [LARGE SCALE GENOMIC DNA]</scope>
    <source>
        <strain evidence="12 13">PL171</strain>
    </source>
</reference>
<dbReference type="SUPFAM" id="SSF144091">
    <property type="entry name" value="Rhomboid-like"/>
    <property type="match status" value="1"/>
</dbReference>
<dbReference type="PANTHER" id="PTHR22936:SF69">
    <property type="entry name" value="RHOMBOID-LIKE PROTEIN"/>
    <property type="match status" value="1"/>
</dbReference>
<feature type="transmembrane region" description="Helical" evidence="10">
    <location>
        <begin position="168"/>
        <end position="186"/>
    </location>
</feature>
<dbReference type="InterPro" id="IPR035952">
    <property type="entry name" value="Rhomboid-like_sf"/>
</dbReference>
<keyword evidence="9 10" id="KW-0472">Membrane</keyword>
<evidence type="ECO:0000256" key="4">
    <source>
        <dbReference type="ARBA" id="ARBA00022670"/>
    </source>
</evidence>
<comment type="function">
    <text evidence="10">Serine protease involved in intramembrane proteolysis.</text>
</comment>
<feature type="non-terminal residue" evidence="12">
    <location>
        <position position="1"/>
    </location>
</feature>
<evidence type="ECO:0000259" key="11">
    <source>
        <dbReference type="Pfam" id="PF01694"/>
    </source>
</evidence>
<feature type="transmembrane region" description="Helical" evidence="10">
    <location>
        <begin position="114"/>
        <end position="133"/>
    </location>
</feature>
<comment type="caution">
    <text evidence="10">Lacks conserved residue(s) required for the propagation of feature annotation.</text>
</comment>
<sequence length="215" mass="23601">SFGAPVPSTIKDNFRFESWKLLVPPFLHGGVVHLVSNLSWQLSTGATLERAWGSWRVAFVFFASALFGTLCSVQVRSWDVVIIGSSGGVCGLMGATFADHLLNHSVILHPQSQLRFWTFGIVFMLSLGLLPVMDNITHSSGLIAGFAAGLLAIPDLTDLDMPQHESKLKWRLLGLGMCVLLIGGVLHTLVEHIPWECGAVYGREWCCWLFFSLSC</sequence>
<dbReference type="InterPro" id="IPR002610">
    <property type="entry name" value="Peptidase_S54_rhomboid-like"/>
</dbReference>
<feature type="domain" description="Peptidase S54 rhomboid" evidence="11">
    <location>
        <begin position="17"/>
        <end position="152"/>
    </location>
</feature>
<proteinExistence type="inferred from homology"/>
<name>A0A1Y2HUZ1_9FUNG</name>
<feature type="transmembrane region" description="Helical" evidence="10">
    <location>
        <begin position="81"/>
        <end position="102"/>
    </location>
</feature>
<evidence type="ECO:0000256" key="1">
    <source>
        <dbReference type="ARBA" id="ARBA00000156"/>
    </source>
</evidence>
<evidence type="ECO:0000256" key="5">
    <source>
        <dbReference type="ARBA" id="ARBA00022692"/>
    </source>
</evidence>
<dbReference type="PANTHER" id="PTHR22936">
    <property type="entry name" value="RHOMBOID-RELATED"/>
    <property type="match status" value="1"/>
</dbReference>
<evidence type="ECO:0000256" key="2">
    <source>
        <dbReference type="ARBA" id="ARBA00004141"/>
    </source>
</evidence>
<accession>A0A1Y2HUZ1</accession>
<feature type="transmembrane region" description="Helical" evidence="10">
    <location>
        <begin position="139"/>
        <end position="156"/>
    </location>
</feature>
<dbReference type="GO" id="GO:0004252">
    <property type="term" value="F:serine-type endopeptidase activity"/>
    <property type="evidence" value="ECO:0007669"/>
    <property type="project" value="InterPro"/>
</dbReference>
<evidence type="ECO:0000256" key="8">
    <source>
        <dbReference type="ARBA" id="ARBA00022989"/>
    </source>
</evidence>
<comment type="similarity">
    <text evidence="3 10">Belongs to the peptidase S54 family.</text>
</comment>
<dbReference type="GO" id="GO:0006508">
    <property type="term" value="P:proteolysis"/>
    <property type="evidence" value="ECO:0007669"/>
    <property type="project" value="UniProtKB-KW"/>
</dbReference>
<dbReference type="Gene3D" id="1.20.1540.10">
    <property type="entry name" value="Rhomboid-like"/>
    <property type="match status" value="1"/>
</dbReference>
<feature type="transmembrane region" description="Helical" evidence="10">
    <location>
        <begin position="57"/>
        <end position="75"/>
    </location>
</feature>
<protein>
    <recommendedName>
        <fullName evidence="10">Rhomboid-type serine protease</fullName>
        <ecNumber evidence="10">3.4.21.105</ecNumber>
    </recommendedName>
</protein>
<evidence type="ECO:0000313" key="13">
    <source>
        <dbReference type="Proteomes" id="UP000193411"/>
    </source>
</evidence>
<dbReference type="Pfam" id="PF01694">
    <property type="entry name" value="Rhomboid"/>
    <property type="match status" value="1"/>
</dbReference>
<keyword evidence="4 10" id="KW-0645">Protease</keyword>
<dbReference type="EC" id="3.4.21.105" evidence="10"/>
<keyword evidence="7 10" id="KW-0720">Serine protease</keyword>
<comment type="subcellular location">
    <subcellularLocation>
        <location evidence="2 10">Membrane</location>
        <topology evidence="2 10">Multi-pass membrane protein</topology>
    </subcellularLocation>
</comment>
<evidence type="ECO:0000313" key="12">
    <source>
        <dbReference type="EMBL" id="ORZ36952.1"/>
    </source>
</evidence>
<dbReference type="InterPro" id="IPR022764">
    <property type="entry name" value="Peptidase_S54_rhomboid_dom"/>
</dbReference>
<dbReference type="GO" id="GO:0016020">
    <property type="term" value="C:membrane"/>
    <property type="evidence" value="ECO:0007669"/>
    <property type="project" value="UniProtKB-SubCell"/>
</dbReference>
<evidence type="ECO:0000256" key="10">
    <source>
        <dbReference type="RuleBase" id="RU362115"/>
    </source>
</evidence>
<evidence type="ECO:0000256" key="6">
    <source>
        <dbReference type="ARBA" id="ARBA00022801"/>
    </source>
</evidence>
<comment type="caution">
    <text evidence="12">The sequence shown here is derived from an EMBL/GenBank/DDBJ whole genome shotgun (WGS) entry which is preliminary data.</text>
</comment>
<gene>
    <name evidence="12" type="ORF">BCR44DRAFT_1431171</name>
</gene>
<evidence type="ECO:0000256" key="7">
    <source>
        <dbReference type="ARBA" id="ARBA00022825"/>
    </source>
</evidence>
<dbReference type="Proteomes" id="UP000193411">
    <property type="component" value="Unassembled WGS sequence"/>
</dbReference>
<keyword evidence="6 10" id="KW-0378">Hydrolase</keyword>
<dbReference type="OrthoDB" id="2146116at2759"/>
<keyword evidence="8 10" id="KW-1133">Transmembrane helix</keyword>
<evidence type="ECO:0000256" key="9">
    <source>
        <dbReference type="ARBA" id="ARBA00023136"/>
    </source>
</evidence>
<comment type="catalytic activity">
    <reaction evidence="1 10">
        <text>Cleaves type-1 transmembrane domains using a catalytic dyad composed of serine and histidine that are contributed by different transmembrane domains.</text>
        <dbReference type="EC" id="3.4.21.105"/>
    </reaction>
</comment>
<dbReference type="AlphaFoldDB" id="A0A1Y2HUZ1"/>